<keyword evidence="7" id="KW-1185">Reference proteome</keyword>
<evidence type="ECO:0000313" key="6">
    <source>
        <dbReference type="EnsemblPlants" id="AET3Gv20259200.2"/>
    </source>
</evidence>
<name>A0A453E8Q1_AEGTS</name>
<dbReference type="Pfam" id="PF04570">
    <property type="entry name" value="zf-FLZ"/>
    <property type="match status" value="1"/>
</dbReference>
<organism evidence="6 7">
    <name type="scientific">Aegilops tauschii subsp. strangulata</name>
    <name type="common">Goatgrass</name>
    <dbReference type="NCBI Taxonomy" id="200361"/>
    <lineage>
        <taxon>Eukaryota</taxon>
        <taxon>Viridiplantae</taxon>
        <taxon>Streptophyta</taxon>
        <taxon>Embryophyta</taxon>
        <taxon>Tracheophyta</taxon>
        <taxon>Spermatophyta</taxon>
        <taxon>Magnoliopsida</taxon>
        <taxon>Liliopsida</taxon>
        <taxon>Poales</taxon>
        <taxon>Poaceae</taxon>
        <taxon>BOP clade</taxon>
        <taxon>Pooideae</taxon>
        <taxon>Triticodae</taxon>
        <taxon>Triticeae</taxon>
        <taxon>Triticinae</taxon>
        <taxon>Aegilops</taxon>
    </lineage>
</organism>
<feature type="domain" description="FLZ-type" evidence="5">
    <location>
        <begin position="254"/>
        <end position="297"/>
    </location>
</feature>
<reference evidence="6" key="4">
    <citation type="submission" date="2019-03" db="UniProtKB">
        <authorList>
            <consortium name="EnsemblPlants"/>
        </authorList>
    </citation>
    <scope>IDENTIFICATION</scope>
</reference>
<comment type="similarity">
    <text evidence="1">Belongs to the FLZ family.</text>
</comment>
<feature type="zinc finger region" description="FLZ-type" evidence="3">
    <location>
        <begin position="254"/>
        <end position="297"/>
    </location>
</feature>
<reference evidence="6" key="5">
    <citation type="journal article" date="2021" name="G3 (Bethesda)">
        <title>Aegilops tauschii genome assembly Aet v5.0 features greater sequence contiguity and improved annotation.</title>
        <authorList>
            <person name="Wang L."/>
            <person name="Zhu T."/>
            <person name="Rodriguez J.C."/>
            <person name="Deal K.R."/>
            <person name="Dubcovsky J."/>
            <person name="McGuire P.E."/>
            <person name="Lux T."/>
            <person name="Spannagl M."/>
            <person name="Mayer K.F.X."/>
            <person name="Baldrich P."/>
            <person name="Meyers B.C."/>
            <person name="Huo N."/>
            <person name="Gu Y.Q."/>
            <person name="Zhou H."/>
            <person name="Devos K.M."/>
            <person name="Bennetzen J.L."/>
            <person name="Unver T."/>
            <person name="Budak H."/>
            <person name="Gulick P.J."/>
            <person name="Galiba G."/>
            <person name="Kalapos B."/>
            <person name="Nelson D.R."/>
            <person name="Li P."/>
            <person name="You F.M."/>
            <person name="Luo M.C."/>
            <person name="Dvorak J."/>
        </authorList>
    </citation>
    <scope>NUCLEOTIDE SEQUENCE [LARGE SCALE GENOMIC DNA]</scope>
    <source>
        <strain evidence="6">cv. AL8/78</strain>
    </source>
</reference>
<dbReference type="Proteomes" id="UP000015105">
    <property type="component" value="Chromosome 3D"/>
</dbReference>
<reference evidence="7" key="1">
    <citation type="journal article" date="2014" name="Science">
        <title>Ancient hybridizations among the ancestral genomes of bread wheat.</title>
        <authorList>
            <consortium name="International Wheat Genome Sequencing Consortium,"/>
            <person name="Marcussen T."/>
            <person name="Sandve S.R."/>
            <person name="Heier L."/>
            <person name="Spannagl M."/>
            <person name="Pfeifer M."/>
            <person name="Jakobsen K.S."/>
            <person name="Wulff B.B."/>
            <person name="Steuernagel B."/>
            <person name="Mayer K.F."/>
            <person name="Olsen O.A."/>
        </authorList>
    </citation>
    <scope>NUCLEOTIDE SEQUENCE [LARGE SCALE GENOMIC DNA]</scope>
    <source>
        <strain evidence="7">cv. AL8/78</strain>
    </source>
</reference>
<sequence>AVRRAEAVHRARGRQARAGRRRRVGAEPDVAARPQGAAAPLAALAEDLGRRAGGARPGRRRRPRGRRRLRRRQDLRAQPAPAPQDARLRRLHDQGLRRGRPLAAGARGQDHLLPGLGHTAGMSVPCSRFFHGDLKSGPEAARPDGAHSGAKRHCFHLGELPGPGSLPASIAGGARRFFGSVSASEVEQSEDYTCIIARGPNPKTTHIFGDCILEPQTTVGKSDEAAMEPKDGASAKSYLVVKRDTEAAAGPGEDFLSSCFTCTKKLEGNDIYIYRGEKAFCSAECRDQEIMIEEEAENSMAIGGSPRSSCSSLHEDIFMAGMMVAT</sequence>
<feature type="compositionally biased region" description="Basic residues" evidence="4">
    <location>
        <begin position="57"/>
        <end position="73"/>
    </location>
</feature>
<dbReference type="PANTHER" id="PTHR46868:SF3">
    <property type="entry name" value="FCS-LIKE ZINC FINGER 11"/>
    <property type="match status" value="1"/>
</dbReference>
<protein>
    <recommendedName>
        <fullName evidence="5">FLZ-type domain-containing protein</fullName>
    </recommendedName>
</protein>
<evidence type="ECO:0000313" key="7">
    <source>
        <dbReference type="Proteomes" id="UP000015105"/>
    </source>
</evidence>
<evidence type="ECO:0000256" key="1">
    <source>
        <dbReference type="ARBA" id="ARBA00009374"/>
    </source>
</evidence>
<reference evidence="6" key="3">
    <citation type="journal article" date="2017" name="Nature">
        <title>Genome sequence of the progenitor of the wheat D genome Aegilops tauschii.</title>
        <authorList>
            <person name="Luo M.C."/>
            <person name="Gu Y.Q."/>
            <person name="Puiu D."/>
            <person name="Wang H."/>
            <person name="Twardziok S.O."/>
            <person name="Deal K.R."/>
            <person name="Huo N."/>
            <person name="Zhu T."/>
            <person name="Wang L."/>
            <person name="Wang Y."/>
            <person name="McGuire P.E."/>
            <person name="Liu S."/>
            <person name="Long H."/>
            <person name="Ramasamy R.K."/>
            <person name="Rodriguez J.C."/>
            <person name="Van S.L."/>
            <person name="Yuan L."/>
            <person name="Wang Z."/>
            <person name="Xia Z."/>
            <person name="Xiao L."/>
            <person name="Anderson O.D."/>
            <person name="Ouyang S."/>
            <person name="Liang Y."/>
            <person name="Zimin A.V."/>
            <person name="Pertea G."/>
            <person name="Qi P."/>
            <person name="Bennetzen J.L."/>
            <person name="Dai X."/>
            <person name="Dawson M.W."/>
            <person name="Muller H.G."/>
            <person name="Kugler K."/>
            <person name="Rivarola-Duarte L."/>
            <person name="Spannagl M."/>
            <person name="Mayer K.F.X."/>
            <person name="Lu F.H."/>
            <person name="Bevan M.W."/>
            <person name="Leroy P."/>
            <person name="Li P."/>
            <person name="You F.M."/>
            <person name="Sun Q."/>
            <person name="Liu Z."/>
            <person name="Lyons E."/>
            <person name="Wicker T."/>
            <person name="Salzberg S.L."/>
            <person name="Devos K.M."/>
            <person name="Dvorak J."/>
        </authorList>
    </citation>
    <scope>NUCLEOTIDE SEQUENCE [LARGE SCALE GENOMIC DNA]</scope>
    <source>
        <strain evidence="6">cv. AL8/78</strain>
    </source>
</reference>
<dbReference type="InterPro" id="IPR044585">
    <property type="entry name" value="FLZ10/11"/>
</dbReference>
<dbReference type="InterPro" id="IPR007650">
    <property type="entry name" value="Zf-FLZ_dom"/>
</dbReference>
<dbReference type="AlphaFoldDB" id="A0A453E8Q1"/>
<evidence type="ECO:0000259" key="5">
    <source>
        <dbReference type="PROSITE" id="PS51795"/>
    </source>
</evidence>
<proteinExistence type="inferred from homology"/>
<dbReference type="GO" id="GO:0046872">
    <property type="term" value="F:metal ion binding"/>
    <property type="evidence" value="ECO:0007669"/>
    <property type="project" value="UniProtKB-KW"/>
</dbReference>
<feature type="compositionally biased region" description="Low complexity" evidence="4">
    <location>
        <begin position="76"/>
        <end position="85"/>
    </location>
</feature>
<feature type="compositionally biased region" description="Low complexity" evidence="4">
    <location>
        <begin position="31"/>
        <end position="45"/>
    </location>
</feature>
<evidence type="ECO:0000256" key="4">
    <source>
        <dbReference type="SAM" id="MobiDB-lite"/>
    </source>
</evidence>
<evidence type="ECO:0000256" key="2">
    <source>
        <dbReference type="ARBA" id="ARBA00022723"/>
    </source>
</evidence>
<evidence type="ECO:0000256" key="3">
    <source>
        <dbReference type="PROSITE-ProRule" id="PRU01131"/>
    </source>
</evidence>
<dbReference type="Gramene" id="AET3Gv20259200.2">
    <property type="protein sequence ID" value="AET3Gv20259200.2"/>
    <property type="gene ID" value="AET3Gv20259200"/>
</dbReference>
<keyword evidence="2" id="KW-0479">Metal-binding</keyword>
<feature type="region of interest" description="Disordered" evidence="4">
    <location>
        <begin position="1"/>
        <end position="89"/>
    </location>
</feature>
<dbReference type="PANTHER" id="PTHR46868">
    <property type="entry name" value="FCS-LIKE ZINC FINGER 11"/>
    <property type="match status" value="1"/>
</dbReference>
<feature type="compositionally biased region" description="Basic residues" evidence="4">
    <location>
        <begin position="10"/>
        <end position="23"/>
    </location>
</feature>
<dbReference type="STRING" id="200361.A0A453E8Q1"/>
<reference evidence="7" key="2">
    <citation type="journal article" date="2017" name="Nat. Plants">
        <title>The Aegilops tauschii genome reveals multiple impacts of transposons.</title>
        <authorList>
            <person name="Zhao G."/>
            <person name="Zou C."/>
            <person name="Li K."/>
            <person name="Wang K."/>
            <person name="Li T."/>
            <person name="Gao L."/>
            <person name="Zhang X."/>
            <person name="Wang H."/>
            <person name="Yang Z."/>
            <person name="Liu X."/>
            <person name="Jiang W."/>
            <person name="Mao L."/>
            <person name="Kong X."/>
            <person name="Jiao Y."/>
            <person name="Jia J."/>
        </authorList>
    </citation>
    <scope>NUCLEOTIDE SEQUENCE [LARGE SCALE GENOMIC DNA]</scope>
    <source>
        <strain evidence="7">cv. AL8/78</strain>
    </source>
</reference>
<accession>A0A453E8Q1</accession>
<dbReference type="EnsemblPlants" id="AET3Gv20259200.2">
    <property type="protein sequence ID" value="AET3Gv20259200.2"/>
    <property type="gene ID" value="AET3Gv20259200"/>
</dbReference>
<dbReference type="PROSITE" id="PS51795">
    <property type="entry name" value="ZF_FLZ"/>
    <property type="match status" value="1"/>
</dbReference>